<evidence type="ECO:0000256" key="4">
    <source>
        <dbReference type="SAM" id="MobiDB-lite"/>
    </source>
</evidence>
<organism evidence="6 7">
    <name type="scientific">Rugosimonospora acidiphila</name>
    <dbReference type="NCBI Taxonomy" id="556531"/>
    <lineage>
        <taxon>Bacteria</taxon>
        <taxon>Bacillati</taxon>
        <taxon>Actinomycetota</taxon>
        <taxon>Actinomycetes</taxon>
        <taxon>Micromonosporales</taxon>
        <taxon>Micromonosporaceae</taxon>
        <taxon>Rugosimonospora</taxon>
    </lineage>
</organism>
<dbReference type="InterPro" id="IPR036388">
    <property type="entry name" value="WH-like_DNA-bd_sf"/>
</dbReference>
<dbReference type="InterPro" id="IPR001867">
    <property type="entry name" value="OmpR/PhoB-type_DNA-bd"/>
</dbReference>
<evidence type="ECO:0000313" key="7">
    <source>
        <dbReference type="Proteomes" id="UP001501570"/>
    </source>
</evidence>
<keyword evidence="2 3" id="KW-0238">DNA-binding</keyword>
<evidence type="ECO:0000256" key="1">
    <source>
        <dbReference type="ARBA" id="ARBA00005820"/>
    </source>
</evidence>
<feature type="compositionally biased region" description="Pro residues" evidence="4">
    <location>
        <begin position="271"/>
        <end position="283"/>
    </location>
</feature>
<dbReference type="PANTHER" id="PTHR47691">
    <property type="entry name" value="REGULATOR-RELATED"/>
    <property type="match status" value="1"/>
</dbReference>
<feature type="region of interest" description="Disordered" evidence="4">
    <location>
        <begin position="264"/>
        <end position="283"/>
    </location>
</feature>
<dbReference type="Pfam" id="PF13401">
    <property type="entry name" value="AAA_22"/>
    <property type="match status" value="1"/>
</dbReference>
<dbReference type="InterPro" id="IPR003593">
    <property type="entry name" value="AAA+_ATPase"/>
</dbReference>
<gene>
    <name evidence="6" type="ORF">GCM10023322_07770</name>
</gene>
<dbReference type="SMART" id="SM01043">
    <property type="entry name" value="BTAD"/>
    <property type="match status" value="1"/>
</dbReference>
<dbReference type="RefSeq" id="WP_345626148.1">
    <property type="nucleotide sequence ID" value="NZ_BAABJQ010000002.1"/>
</dbReference>
<dbReference type="PROSITE" id="PS51755">
    <property type="entry name" value="OMPR_PHOB"/>
    <property type="match status" value="1"/>
</dbReference>
<reference evidence="7" key="1">
    <citation type="journal article" date="2019" name="Int. J. Syst. Evol. Microbiol.">
        <title>The Global Catalogue of Microorganisms (GCM) 10K type strain sequencing project: providing services to taxonomists for standard genome sequencing and annotation.</title>
        <authorList>
            <consortium name="The Broad Institute Genomics Platform"/>
            <consortium name="The Broad Institute Genome Sequencing Center for Infectious Disease"/>
            <person name="Wu L."/>
            <person name="Ma J."/>
        </authorList>
    </citation>
    <scope>NUCLEOTIDE SEQUENCE [LARGE SCALE GENOMIC DNA]</scope>
    <source>
        <strain evidence="7">JCM 18304</strain>
    </source>
</reference>
<evidence type="ECO:0000256" key="2">
    <source>
        <dbReference type="ARBA" id="ARBA00023125"/>
    </source>
</evidence>
<dbReference type="InterPro" id="IPR016032">
    <property type="entry name" value="Sig_transdc_resp-reg_C-effctor"/>
</dbReference>
<dbReference type="InterPro" id="IPR049945">
    <property type="entry name" value="AAA_22"/>
</dbReference>
<keyword evidence="7" id="KW-1185">Reference proteome</keyword>
<comment type="caution">
    <text evidence="6">The sequence shown here is derived from an EMBL/GenBank/DDBJ whole genome shotgun (WGS) entry which is preliminary data.</text>
</comment>
<dbReference type="SUPFAM" id="SSF48452">
    <property type="entry name" value="TPR-like"/>
    <property type="match status" value="1"/>
</dbReference>
<name>A0ABP9RJP9_9ACTN</name>
<dbReference type="CDD" id="cd00383">
    <property type="entry name" value="trans_reg_C"/>
    <property type="match status" value="1"/>
</dbReference>
<dbReference type="EMBL" id="BAABJQ010000002">
    <property type="protein sequence ID" value="GAA5179037.1"/>
    <property type="molecule type" value="Genomic_DNA"/>
</dbReference>
<dbReference type="Gene3D" id="3.40.50.300">
    <property type="entry name" value="P-loop containing nucleotide triphosphate hydrolases"/>
    <property type="match status" value="1"/>
</dbReference>
<sequence length="616" mass="67557">MSESATSLRVEVLGRVRVYRGPAAVDLGPAKQRAVFAALALQFGQSVSIDSLLESVWGSEQPVSSRQLVHTYVARLRRILEPEMPPRARIRTIASTHGGYCLVTAPESVDLTRFNVLCRQARQYRAIGESLRSFNLLSEAMRMWWDPTLAELGGLLHTAENIDALRQTWSDAALEYVTIGLDLGEAAVVLPVAQQLAAAEPMHELIQARYLAALEQTGQRAAAIAHFNDVRVTLNDELGVAPGPQLSGAYRSVLLAAEEPAVTTVAEPTWRTPPPRPPWRGPGPGPGQLIHRERDLDAVRHILGQERLVTVTGPPGCGKSVLALQVAARVRDEYSGGVTVLECSRLTDQDQLRGGLLRTLDGGSEADVPNELLGARQMLIVLDNVEHMIDLCAAVVDDLVRTCRHVSVVVTSREPLGLPYETIWRLSTLSVVAGEAQVSASERPAVQLFARRAAQVCPGFRLGPDNVDTVAMLCESLDDLPLAVELAAGCLATDTLDELVQRLANPLHEFKPPRRGTPAHQRSLWAALRRSIDCLNEYERWCFIRLGSLPRCFRFSVAQGAWEGAPWRRPVDVRAVLTRLVDMSLLLIRHEPGGPSYCVPRLVHRFAIELSATEFA</sequence>
<evidence type="ECO:0000256" key="3">
    <source>
        <dbReference type="PROSITE-ProRule" id="PRU01091"/>
    </source>
</evidence>
<dbReference type="SUPFAM" id="SSF46894">
    <property type="entry name" value="C-terminal effector domain of the bipartite response regulators"/>
    <property type="match status" value="1"/>
</dbReference>
<dbReference type="PRINTS" id="PR00364">
    <property type="entry name" value="DISEASERSIST"/>
</dbReference>
<dbReference type="InterPro" id="IPR027417">
    <property type="entry name" value="P-loop_NTPase"/>
</dbReference>
<dbReference type="Proteomes" id="UP001501570">
    <property type="component" value="Unassembled WGS sequence"/>
</dbReference>
<dbReference type="SMART" id="SM00862">
    <property type="entry name" value="Trans_reg_C"/>
    <property type="match status" value="1"/>
</dbReference>
<protein>
    <recommendedName>
        <fullName evidence="5">OmpR/PhoB-type domain-containing protein</fullName>
    </recommendedName>
</protein>
<comment type="similarity">
    <text evidence="1">Belongs to the AfsR/DnrI/RedD regulatory family.</text>
</comment>
<feature type="domain" description="OmpR/PhoB-type" evidence="5">
    <location>
        <begin position="1"/>
        <end position="104"/>
    </location>
</feature>
<dbReference type="SMART" id="SM00382">
    <property type="entry name" value="AAA"/>
    <property type="match status" value="1"/>
</dbReference>
<feature type="DNA-binding region" description="OmpR/PhoB-type" evidence="3">
    <location>
        <begin position="1"/>
        <end position="104"/>
    </location>
</feature>
<evidence type="ECO:0000259" key="5">
    <source>
        <dbReference type="PROSITE" id="PS51755"/>
    </source>
</evidence>
<proteinExistence type="inferred from homology"/>
<evidence type="ECO:0000313" key="6">
    <source>
        <dbReference type="EMBL" id="GAA5179037.1"/>
    </source>
</evidence>
<dbReference type="Gene3D" id="1.25.40.10">
    <property type="entry name" value="Tetratricopeptide repeat domain"/>
    <property type="match status" value="1"/>
</dbReference>
<dbReference type="Pfam" id="PF03704">
    <property type="entry name" value="BTAD"/>
    <property type="match status" value="1"/>
</dbReference>
<dbReference type="PANTHER" id="PTHR47691:SF3">
    <property type="entry name" value="HTH-TYPE TRANSCRIPTIONAL REGULATOR RV0890C-RELATED"/>
    <property type="match status" value="1"/>
</dbReference>
<dbReference type="InterPro" id="IPR011990">
    <property type="entry name" value="TPR-like_helical_dom_sf"/>
</dbReference>
<accession>A0ABP9RJP9</accession>
<dbReference type="InterPro" id="IPR005158">
    <property type="entry name" value="BTAD"/>
</dbReference>
<dbReference type="Gene3D" id="1.10.10.10">
    <property type="entry name" value="Winged helix-like DNA-binding domain superfamily/Winged helix DNA-binding domain"/>
    <property type="match status" value="1"/>
</dbReference>
<dbReference type="Pfam" id="PF00486">
    <property type="entry name" value="Trans_reg_C"/>
    <property type="match status" value="1"/>
</dbReference>
<dbReference type="SUPFAM" id="SSF52540">
    <property type="entry name" value="P-loop containing nucleoside triphosphate hydrolases"/>
    <property type="match status" value="1"/>
</dbReference>